<evidence type="ECO:0000313" key="3">
    <source>
        <dbReference type="EMBL" id="RFS26832.1"/>
    </source>
</evidence>
<accession>A0A3E1YHG7</accession>
<organism evidence="3 4">
    <name type="scientific">Chitinophaga silvatica</name>
    <dbReference type="NCBI Taxonomy" id="2282649"/>
    <lineage>
        <taxon>Bacteria</taxon>
        <taxon>Pseudomonadati</taxon>
        <taxon>Bacteroidota</taxon>
        <taxon>Chitinophagia</taxon>
        <taxon>Chitinophagales</taxon>
        <taxon>Chitinophagaceae</taxon>
        <taxon>Chitinophaga</taxon>
    </lineage>
</organism>
<reference evidence="3 4" key="1">
    <citation type="submission" date="2018-07" db="EMBL/GenBank/DDBJ databases">
        <title>Chitinophaga K2CV101002-2 sp. nov., isolated from a monsoon evergreen broad-leaved forest soil.</title>
        <authorList>
            <person name="Lv Y."/>
        </authorList>
    </citation>
    <scope>NUCLEOTIDE SEQUENCE [LARGE SCALE GENOMIC DNA]</scope>
    <source>
        <strain evidence="3 4">GDMCC 1.1288</strain>
    </source>
</reference>
<comment type="caution">
    <text evidence="3">The sequence shown here is derived from an EMBL/GenBank/DDBJ whole genome shotgun (WGS) entry which is preliminary data.</text>
</comment>
<gene>
    <name evidence="3" type="ORF">DVR12_03335</name>
</gene>
<name>A0A3E1YHG7_9BACT</name>
<sequence>MFRILLLHCFLFLFFSVDGQTVGPDAAYKFKSSGDKLLDRNFYFFTLLQTTAVAKEIEQDTALKRVLQTFRQPTFNGLWSAASINEVSTALIELAKQEPAAFRQLAHEMRRSGVFHLYSASDDTQLIIHAWKNAADALNYIINAYTTGTELRYPSIDSALVSVHSPKYQAEVEVLKSQYSKDNSKFFFQPSEKLALALLKLGKRTEAIKYEPLEETLNKEPLSHVSKTNWSKYTYPAMLVLGASPTGNEPISAMAQSRCSTAAMLYNQQLAPFIIVSGGHVRPPGTQYAEAIEMKRFLVEQLKIPAAAIFVDPYARHTTTNVRNAVRILWRSGFQTDKRMMIVSDPWQLYYVNSPLFAQRCTGELGYLPMKDLQQTKTEFLTFLCDLNSLQQDAHDPLDP</sequence>
<dbReference type="AlphaFoldDB" id="A0A3E1YHG7"/>
<evidence type="ECO:0000256" key="1">
    <source>
        <dbReference type="SAM" id="SignalP"/>
    </source>
</evidence>
<keyword evidence="4" id="KW-1185">Reference proteome</keyword>
<evidence type="ECO:0000259" key="2">
    <source>
        <dbReference type="Pfam" id="PF02698"/>
    </source>
</evidence>
<feature type="chain" id="PRO_5017711148" evidence="1">
    <location>
        <begin position="20"/>
        <end position="400"/>
    </location>
</feature>
<dbReference type="CDD" id="cd06259">
    <property type="entry name" value="YdcF-like"/>
    <property type="match status" value="1"/>
</dbReference>
<dbReference type="GO" id="GO:0005886">
    <property type="term" value="C:plasma membrane"/>
    <property type="evidence" value="ECO:0007669"/>
    <property type="project" value="TreeGrafter"/>
</dbReference>
<keyword evidence="1" id="KW-0732">Signal</keyword>
<dbReference type="OrthoDB" id="1092058at2"/>
<dbReference type="PANTHER" id="PTHR30336:SF20">
    <property type="entry name" value="DUF218 DOMAIN-CONTAINING PROTEIN"/>
    <property type="match status" value="1"/>
</dbReference>
<dbReference type="PANTHER" id="PTHR30336">
    <property type="entry name" value="INNER MEMBRANE PROTEIN, PROBABLE PERMEASE"/>
    <property type="match status" value="1"/>
</dbReference>
<dbReference type="Gene3D" id="3.40.50.620">
    <property type="entry name" value="HUPs"/>
    <property type="match status" value="1"/>
</dbReference>
<protein>
    <submittedName>
        <fullName evidence="3">YdcF family protein</fullName>
    </submittedName>
</protein>
<proteinExistence type="predicted"/>
<feature type="signal peptide" evidence="1">
    <location>
        <begin position="1"/>
        <end position="19"/>
    </location>
</feature>
<feature type="domain" description="DUF218" evidence="2">
    <location>
        <begin position="237"/>
        <end position="350"/>
    </location>
</feature>
<evidence type="ECO:0000313" key="4">
    <source>
        <dbReference type="Proteomes" id="UP000260644"/>
    </source>
</evidence>
<dbReference type="RefSeq" id="WP_116974026.1">
    <property type="nucleotide sequence ID" value="NZ_QPMM01000001.1"/>
</dbReference>
<dbReference type="Pfam" id="PF02698">
    <property type="entry name" value="DUF218"/>
    <property type="match status" value="1"/>
</dbReference>
<dbReference type="InterPro" id="IPR003848">
    <property type="entry name" value="DUF218"/>
</dbReference>
<dbReference type="InterPro" id="IPR014729">
    <property type="entry name" value="Rossmann-like_a/b/a_fold"/>
</dbReference>
<dbReference type="EMBL" id="QPMM01000001">
    <property type="protein sequence ID" value="RFS26832.1"/>
    <property type="molecule type" value="Genomic_DNA"/>
</dbReference>
<dbReference type="InterPro" id="IPR051599">
    <property type="entry name" value="Cell_Envelope_Assoc"/>
</dbReference>
<dbReference type="Proteomes" id="UP000260644">
    <property type="component" value="Unassembled WGS sequence"/>
</dbReference>